<name>A0AAE3SKS4_9BACT</name>
<dbReference type="GO" id="GO:0009279">
    <property type="term" value="C:cell outer membrane"/>
    <property type="evidence" value="ECO:0007669"/>
    <property type="project" value="UniProtKB-SubCell"/>
</dbReference>
<protein>
    <submittedName>
        <fullName evidence="13">TonB-dependent receptor</fullName>
    </submittedName>
</protein>
<dbReference type="AlphaFoldDB" id="A0AAE3SKS4"/>
<dbReference type="Proteomes" id="UP001207408">
    <property type="component" value="Unassembled WGS sequence"/>
</dbReference>
<keyword evidence="4 8" id="KW-0812">Transmembrane</keyword>
<feature type="signal peptide" evidence="10">
    <location>
        <begin position="1"/>
        <end position="17"/>
    </location>
</feature>
<evidence type="ECO:0000256" key="8">
    <source>
        <dbReference type="PROSITE-ProRule" id="PRU01360"/>
    </source>
</evidence>
<dbReference type="Pfam" id="PF07715">
    <property type="entry name" value="Plug"/>
    <property type="match status" value="1"/>
</dbReference>
<dbReference type="NCBIfam" id="TIGR04057">
    <property type="entry name" value="SusC_RagA_signa"/>
    <property type="match status" value="1"/>
</dbReference>
<comment type="caution">
    <text evidence="13">The sequence shown here is derived from an EMBL/GenBank/DDBJ whole genome shotgun (WGS) entry which is preliminary data.</text>
</comment>
<reference evidence="13" key="1">
    <citation type="submission" date="2022-10" db="EMBL/GenBank/DDBJ databases">
        <authorList>
            <person name="Yu W.X."/>
        </authorList>
    </citation>
    <scope>NUCLEOTIDE SEQUENCE</scope>
    <source>
        <strain evidence="13">D04</strain>
    </source>
</reference>
<evidence type="ECO:0000259" key="11">
    <source>
        <dbReference type="Pfam" id="PF00593"/>
    </source>
</evidence>
<evidence type="ECO:0000256" key="9">
    <source>
        <dbReference type="RuleBase" id="RU003357"/>
    </source>
</evidence>
<dbReference type="InterPro" id="IPR037066">
    <property type="entry name" value="Plug_dom_sf"/>
</dbReference>
<keyword evidence="6 8" id="KW-0472">Membrane</keyword>
<feature type="chain" id="PRO_5041929585" evidence="10">
    <location>
        <begin position="18"/>
        <end position="1083"/>
    </location>
</feature>
<dbReference type="SUPFAM" id="SSF49464">
    <property type="entry name" value="Carboxypeptidase regulatory domain-like"/>
    <property type="match status" value="1"/>
</dbReference>
<keyword evidence="5 9" id="KW-0798">TonB box</keyword>
<keyword evidence="7 8" id="KW-0998">Cell outer membrane</keyword>
<evidence type="ECO:0000313" key="13">
    <source>
        <dbReference type="EMBL" id="MCW3806932.1"/>
    </source>
</evidence>
<feature type="domain" description="TonB-dependent receptor-like beta-barrel" evidence="11">
    <location>
        <begin position="502"/>
        <end position="917"/>
    </location>
</feature>
<dbReference type="Pfam" id="PF13715">
    <property type="entry name" value="CarbopepD_reg_2"/>
    <property type="match status" value="1"/>
</dbReference>
<dbReference type="NCBIfam" id="TIGR04056">
    <property type="entry name" value="OMP_RagA_SusC"/>
    <property type="match status" value="1"/>
</dbReference>
<accession>A0AAE3SKS4</accession>
<dbReference type="InterPro" id="IPR012910">
    <property type="entry name" value="Plug_dom"/>
</dbReference>
<keyword evidence="14" id="KW-1185">Reference proteome</keyword>
<evidence type="ECO:0000256" key="1">
    <source>
        <dbReference type="ARBA" id="ARBA00004571"/>
    </source>
</evidence>
<evidence type="ECO:0000256" key="6">
    <source>
        <dbReference type="ARBA" id="ARBA00023136"/>
    </source>
</evidence>
<dbReference type="SUPFAM" id="SSF56935">
    <property type="entry name" value="Porins"/>
    <property type="match status" value="1"/>
</dbReference>
<dbReference type="EMBL" id="JAPDPI010000033">
    <property type="protein sequence ID" value="MCW3806932.1"/>
    <property type="molecule type" value="Genomic_DNA"/>
</dbReference>
<dbReference type="Gene3D" id="2.40.170.20">
    <property type="entry name" value="TonB-dependent receptor, beta-barrel domain"/>
    <property type="match status" value="1"/>
</dbReference>
<dbReference type="Pfam" id="PF00593">
    <property type="entry name" value="TonB_dep_Rec_b-barrel"/>
    <property type="match status" value="1"/>
</dbReference>
<keyword evidence="13" id="KW-0675">Receptor</keyword>
<evidence type="ECO:0000259" key="12">
    <source>
        <dbReference type="Pfam" id="PF07715"/>
    </source>
</evidence>
<dbReference type="FunFam" id="2.60.40.1120:FF:000003">
    <property type="entry name" value="Outer membrane protein Omp121"/>
    <property type="match status" value="1"/>
</dbReference>
<organism evidence="13 14">
    <name type="scientific">Plebeiibacterium marinum</name>
    <dbReference type="NCBI Taxonomy" id="2992111"/>
    <lineage>
        <taxon>Bacteria</taxon>
        <taxon>Pseudomonadati</taxon>
        <taxon>Bacteroidota</taxon>
        <taxon>Bacteroidia</taxon>
        <taxon>Marinilabiliales</taxon>
        <taxon>Marinilabiliaceae</taxon>
        <taxon>Plebeiibacterium</taxon>
    </lineage>
</organism>
<keyword evidence="2 8" id="KW-0813">Transport</keyword>
<dbReference type="PROSITE" id="PS52016">
    <property type="entry name" value="TONB_DEPENDENT_REC_3"/>
    <property type="match status" value="1"/>
</dbReference>
<dbReference type="InterPro" id="IPR039426">
    <property type="entry name" value="TonB-dep_rcpt-like"/>
</dbReference>
<dbReference type="Gene3D" id="2.170.130.10">
    <property type="entry name" value="TonB-dependent receptor, plug domain"/>
    <property type="match status" value="1"/>
</dbReference>
<dbReference type="InterPro" id="IPR000531">
    <property type="entry name" value="Beta-barrel_TonB"/>
</dbReference>
<gene>
    <name evidence="13" type="ORF">OM074_14950</name>
</gene>
<dbReference type="InterPro" id="IPR023997">
    <property type="entry name" value="TonB-dep_OMP_SusC/RagA_CS"/>
</dbReference>
<evidence type="ECO:0000256" key="10">
    <source>
        <dbReference type="SAM" id="SignalP"/>
    </source>
</evidence>
<feature type="domain" description="TonB-dependent receptor plug" evidence="12">
    <location>
        <begin position="205"/>
        <end position="311"/>
    </location>
</feature>
<sequence>MKISALLLLLATFMIHAESSLSQVKRVTIDLSNVTLSDVFDEIESQTEYNLFYNKKTINDQAIVSIKVEDEMVATLLKTLLSDKDVDFKLLDNSIIIVDSEKVKTSPTSQVQQQNLSVTGKVSDEKGESMPGVSVIIKGTSTGTITDIDGNFILNAEKGSTLVFSFIGMESQEVVIENTNINIKMQSSLINLQEVVAIGYGSMKKSDLTGAVVSANMQDFRKSPNTNLGQSLQGSVPGLNIGQVTSSGSTPSISIRGASTISGNSNVLIILDGVPYNSSLSSINPDDIESIDVLKDASSTAVYGAQAANGVILITTKKGKIGEGPKITLSSSYTTQTPTVDLRPMNREEYIDHVRDLYWDKAYLEDGSLDPEYDVVDDFQSVFIDEESGQLLENDYDWWDKGTNPGFIKEYQLSIAGGGNKVSYLISGGLTDQSGYVINDDFKRKSIRINLESQATSWLKLGVQSFGSFVNKDGAEPNLWRLMTQSPLLVPYDENGDIIPYPFNTQDTNPFMGSEVDDYERHNYFFANIYSEIDIPFIKGLSYRFNYGNNYRIDKQYNASEYGASMAGEAYKNFNEYYDYTFDNILTYNRNFNNNSITATLLYGAVDRKYSYTSAMANEFSRLNLGYNSLELGTNQYTYSDAWDEALNYQMARINYKFQNKYLLTATVRRDGFSGFAENEKYAIFPSVALGWVITEDINTPQWIEYLKLRGGYGISGNQTSRYNSLSRMSTFDSYVFGDGGTTLIGQEVSSLGNSDLRWEKTAGINLGIDFSLVNSNISGNIEYYNNKTNDLLFNVALPSMSGFNNISTNIGELKNTGFELMLTSRNINKQDFKWSTTLSFSTNKNKIIKLTGADNDGDGKEDDLIASNLFIGESLGTIYNYEVDGIYQLDDEIPAGYYAGTYRIVDQDGGDYEITTDDKVILGRSEPAYRASLMNKLEYKRFSLSIFLNTIQGGKDGYMGNNSHAISRGTNTLIWNYISDIDYWSPGNPNGEYPQSVSTPTITPRVYYDRSFVRLQDVILSYYVPSKLLNKINVKDLSIYVNGKNLATWTSWKGWDPETGSGLDTGGRPVMKGYSLGFNLTF</sequence>
<dbReference type="RefSeq" id="WP_301200849.1">
    <property type="nucleotide sequence ID" value="NZ_JAPDPI010000033.1"/>
</dbReference>
<evidence type="ECO:0000256" key="4">
    <source>
        <dbReference type="ARBA" id="ARBA00022692"/>
    </source>
</evidence>
<keyword evidence="10" id="KW-0732">Signal</keyword>
<proteinExistence type="inferred from homology"/>
<evidence type="ECO:0000256" key="5">
    <source>
        <dbReference type="ARBA" id="ARBA00023077"/>
    </source>
</evidence>
<evidence type="ECO:0000256" key="3">
    <source>
        <dbReference type="ARBA" id="ARBA00022452"/>
    </source>
</evidence>
<dbReference type="InterPro" id="IPR023996">
    <property type="entry name" value="TonB-dep_OMP_SusC/RagA"/>
</dbReference>
<evidence type="ECO:0000256" key="7">
    <source>
        <dbReference type="ARBA" id="ARBA00023237"/>
    </source>
</evidence>
<comment type="similarity">
    <text evidence="8 9">Belongs to the TonB-dependent receptor family.</text>
</comment>
<evidence type="ECO:0000256" key="2">
    <source>
        <dbReference type="ARBA" id="ARBA00022448"/>
    </source>
</evidence>
<keyword evidence="3 8" id="KW-1134">Transmembrane beta strand</keyword>
<dbReference type="InterPro" id="IPR008969">
    <property type="entry name" value="CarboxyPept-like_regulatory"/>
</dbReference>
<dbReference type="Gene3D" id="2.60.40.1120">
    <property type="entry name" value="Carboxypeptidase-like, regulatory domain"/>
    <property type="match status" value="1"/>
</dbReference>
<dbReference type="InterPro" id="IPR036942">
    <property type="entry name" value="Beta-barrel_TonB_sf"/>
</dbReference>
<evidence type="ECO:0000313" key="14">
    <source>
        <dbReference type="Proteomes" id="UP001207408"/>
    </source>
</evidence>
<comment type="subcellular location">
    <subcellularLocation>
        <location evidence="1 8">Cell outer membrane</location>
        <topology evidence="1 8">Multi-pass membrane protein</topology>
    </subcellularLocation>
</comment>